<dbReference type="Pfam" id="PF05270">
    <property type="entry name" value="AbfB"/>
    <property type="match status" value="1"/>
</dbReference>
<evidence type="ECO:0000256" key="9">
    <source>
        <dbReference type="PIRSR" id="PIRSR638964-3"/>
    </source>
</evidence>
<comment type="similarity">
    <text evidence="3 10">Belongs to the glycosyl hydrolase 54 family.</text>
</comment>
<dbReference type="GO" id="GO:0005576">
    <property type="term" value="C:extracellular region"/>
    <property type="evidence" value="ECO:0007669"/>
    <property type="project" value="UniProtKB-SubCell"/>
</dbReference>
<feature type="disulfide bond" evidence="9">
    <location>
        <begin position="182"/>
        <end position="183"/>
    </location>
</feature>
<dbReference type="SUPFAM" id="SSF49899">
    <property type="entry name" value="Concanavalin A-like lectins/glucanases"/>
    <property type="match status" value="1"/>
</dbReference>
<comment type="pathway">
    <text evidence="2 10">Glycan metabolism; L-arabinan degradation.</text>
</comment>
<evidence type="ECO:0000256" key="7">
    <source>
        <dbReference type="ARBA" id="ARBA00023295"/>
    </source>
</evidence>
<reference evidence="13 14" key="1">
    <citation type="submission" date="2015-04" db="EMBL/GenBank/DDBJ databases">
        <authorList>
            <person name="Syromyatnikov M.Y."/>
            <person name="Popov V.N."/>
        </authorList>
    </citation>
    <scope>NUCLEOTIDE SEQUENCE [LARGE SCALE GENOMIC DNA]</scope>
    <source>
        <strain evidence="13">WF-38-12</strain>
    </source>
</reference>
<evidence type="ECO:0000256" key="4">
    <source>
        <dbReference type="ARBA" id="ARBA00022729"/>
    </source>
</evidence>
<keyword evidence="10" id="KW-0624">Polysaccharide degradation</keyword>
<dbReference type="GO" id="GO:0031222">
    <property type="term" value="P:arabinan catabolic process"/>
    <property type="evidence" value="ECO:0007669"/>
    <property type="project" value="UniProtKB-UniRule"/>
</dbReference>
<dbReference type="InterPro" id="IPR015289">
    <property type="entry name" value="A-L-arabinofuranosidase_B_cat"/>
</dbReference>
<keyword evidence="14" id="KW-1185">Reference proteome</keyword>
<dbReference type="FunFam" id="2.80.10.50:FF:000059">
    <property type="entry name" value="Probable alpha-L-arabinofuranosidase B"/>
    <property type="match status" value="1"/>
</dbReference>
<keyword evidence="5 10" id="KW-0378">Hydrolase</keyword>
<keyword evidence="10" id="KW-0858">Xylan degradation</keyword>
<gene>
    <name evidence="13" type="ORF">PISL3812_00234</name>
</gene>
<dbReference type="GO" id="GO:0045493">
    <property type="term" value="P:xylan catabolic process"/>
    <property type="evidence" value="ECO:0007669"/>
    <property type="project" value="UniProtKB-KW"/>
</dbReference>
<evidence type="ECO:0000256" key="2">
    <source>
        <dbReference type="ARBA" id="ARBA00004834"/>
    </source>
</evidence>
<dbReference type="PANTHER" id="PTHR39447">
    <property type="entry name" value="ALPHA-L-ARABINOFURANOSIDASE B"/>
    <property type="match status" value="1"/>
</dbReference>
<feature type="active site" description="Proton donor" evidence="8">
    <location>
        <position position="304"/>
    </location>
</feature>
<organism evidence="13 14">
    <name type="scientific">Talaromyces islandicus</name>
    <name type="common">Penicillium islandicum</name>
    <dbReference type="NCBI Taxonomy" id="28573"/>
    <lineage>
        <taxon>Eukaryota</taxon>
        <taxon>Fungi</taxon>
        <taxon>Dikarya</taxon>
        <taxon>Ascomycota</taxon>
        <taxon>Pezizomycotina</taxon>
        <taxon>Eurotiomycetes</taxon>
        <taxon>Eurotiomycetidae</taxon>
        <taxon>Eurotiales</taxon>
        <taxon>Trichocomaceae</taxon>
        <taxon>Talaromyces</taxon>
        <taxon>Talaromyces sect. Islandici</taxon>
    </lineage>
</organism>
<feature type="signal peptide" evidence="10">
    <location>
        <begin position="1"/>
        <end position="22"/>
    </location>
</feature>
<feature type="domain" description="Alpha-L-arabinofuranosidase B catalytic" evidence="12">
    <location>
        <begin position="26"/>
        <end position="341"/>
    </location>
</feature>
<dbReference type="InterPro" id="IPR036195">
    <property type="entry name" value="AbfB_ABD_sf"/>
</dbReference>
<keyword evidence="6" id="KW-0325">Glycoprotein</keyword>
<evidence type="ECO:0000256" key="5">
    <source>
        <dbReference type="ARBA" id="ARBA00022801"/>
    </source>
</evidence>
<dbReference type="GO" id="GO:0046373">
    <property type="term" value="P:L-arabinose metabolic process"/>
    <property type="evidence" value="ECO:0007669"/>
    <property type="project" value="UniProtKB-UniRule"/>
</dbReference>
<dbReference type="PANTHER" id="PTHR39447:SF2">
    <property type="entry name" value="ALPHA-L-ARABINOFURANOSIDASE B"/>
    <property type="match status" value="1"/>
</dbReference>
<feature type="disulfide bond" evidence="9">
    <location>
        <begin position="27"/>
        <end position="37"/>
    </location>
</feature>
<keyword evidence="10" id="KW-0119">Carbohydrate metabolism</keyword>
<keyword evidence="9" id="KW-1015">Disulfide bond</keyword>
<dbReference type="EC" id="3.2.1.55" evidence="10"/>
<keyword evidence="4 10" id="KW-0732">Signal</keyword>
<feature type="domain" description="Alpha-L-arabinofuranosidase B arabinose-binding" evidence="11">
    <location>
        <begin position="360"/>
        <end position="507"/>
    </location>
</feature>
<evidence type="ECO:0000259" key="11">
    <source>
        <dbReference type="Pfam" id="PF05270"/>
    </source>
</evidence>
<name>A0A0U1LIP7_TALIS</name>
<dbReference type="Gene3D" id="2.80.10.50">
    <property type="match status" value="1"/>
</dbReference>
<dbReference type="SUPFAM" id="SSF110221">
    <property type="entry name" value="AbfB domain"/>
    <property type="match status" value="1"/>
</dbReference>
<dbReference type="Pfam" id="PF09206">
    <property type="entry name" value="ArabFuran-catal"/>
    <property type="match status" value="1"/>
</dbReference>
<dbReference type="InterPro" id="IPR007934">
    <property type="entry name" value="AbfB_ABD"/>
</dbReference>
<evidence type="ECO:0000256" key="6">
    <source>
        <dbReference type="ARBA" id="ARBA00023180"/>
    </source>
</evidence>
<protein>
    <recommendedName>
        <fullName evidence="10">Alpha-L-arabinofuranosidase</fullName>
        <ecNumber evidence="10">3.2.1.55</ecNumber>
    </recommendedName>
</protein>
<feature type="chain" id="PRO_5027157277" description="Alpha-L-arabinofuranosidase" evidence="10">
    <location>
        <begin position="23"/>
        <end position="512"/>
    </location>
</feature>
<feature type="disulfide bond" evidence="9">
    <location>
        <begin position="86"/>
        <end position="91"/>
    </location>
</feature>
<dbReference type="GO" id="GO:0045490">
    <property type="term" value="P:pectin catabolic process"/>
    <property type="evidence" value="ECO:0007669"/>
    <property type="project" value="TreeGrafter"/>
</dbReference>
<sequence length="512" mass="55179">MPVFSKPSLGAFALGFALAAHAAEGPCDIYKAGGTPCVAAHSTVRALYDGYTDALYQIQRGSDDATTDVTPLPNGVANISIQDSFCAATTCLISKIYDQSNTGNHLYQAPPGSADQNPENGSRDYLASAIGAPVTVNGTKAYGVFIPPKTGYRNDKTKSIATGDDPEGMYAILDGTHMNHFCCFDYGNAETDNTDHGGSDNGAMEAIYFGIGGYQGSGNGPWVQADLENGMFSGSGRSKNEDNHSMPDKFVTAIVKGDKGNHWAIRAGNASEGALETMYDGERHDSSYSPMKKQGAIVLGIGGDNSDRGQGTFYEGAITSGYPSDDTENKVQANIVAAKYAATSLISAKWSFHIGQSISLRATTDCCNTRYITHIGEDVKTELVSSSSSDDLKRQASFVVHTGRGSKDCYSFESWDQPGSWLRHSNYQLKVDKPPTEEATDIQQFNEDATFCPQTGINGDGHFSMRSWSYPTRYWRHYNGVLYIASNGGPHDFDAKYSFNDDVSWDVTQGFA</sequence>
<dbReference type="OrthoDB" id="157622at2759"/>
<dbReference type="InterPro" id="IPR013320">
    <property type="entry name" value="ConA-like_dom_sf"/>
</dbReference>
<evidence type="ECO:0000256" key="3">
    <source>
        <dbReference type="ARBA" id="ARBA00006963"/>
    </source>
</evidence>
<proteinExistence type="inferred from homology"/>
<dbReference type="Gene3D" id="2.60.120.200">
    <property type="match status" value="1"/>
</dbReference>
<feature type="active site" description="Nucleophile" evidence="8">
    <location>
        <position position="228"/>
    </location>
</feature>
<dbReference type="CDD" id="cd23399">
    <property type="entry name" value="beta-trefoil_ABD_ABFB"/>
    <property type="match status" value="1"/>
</dbReference>
<evidence type="ECO:0000256" key="10">
    <source>
        <dbReference type="RuleBase" id="RU367111"/>
    </source>
</evidence>
<dbReference type="InterPro" id="IPR038964">
    <property type="entry name" value="ABFB"/>
</dbReference>
<dbReference type="GO" id="GO:0046556">
    <property type="term" value="F:alpha-L-arabinofuranosidase activity"/>
    <property type="evidence" value="ECO:0007669"/>
    <property type="project" value="UniProtKB-UniRule"/>
</dbReference>
<evidence type="ECO:0000313" key="14">
    <source>
        <dbReference type="Proteomes" id="UP000054383"/>
    </source>
</evidence>
<feature type="disulfide bond" evidence="9">
    <location>
        <begin position="409"/>
        <end position="452"/>
    </location>
</feature>
<keyword evidence="7 10" id="KW-0326">Glycosidase</keyword>
<comment type="subcellular location">
    <subcellularLocation>
        <location evidence="10">Secreted</location>
    </subcellularLocation>
</comment>
<dbReference type="Proteomes" id="UP000054383">
    <property type="component" value="Unassembled WGS sequence"/>
</dbReference>
<evidence type="ECO:0000313" key="13">
    <source>
        <dbReference type="EMBL" id="CRG82887.1"/>
    </source>
</evidence>
<keyword evidence="10" id="KW-0964">Secreted</keyword>
<accession>A0A0U1LIP7</accession>
<evidence type="ECO:0000259" key="12">
    <source>
        <dbReference type="Pfam" id="PF09206"/>
    </source>
</evidence>
<dbReference type="STRING" id="28573.A0A0U1LIP7"/>
<evidence type="ECO:0000256" key="1">
    <source>
        <dbReference type="ARBA" id="ARBA00001462"/>
    </source>
</evidence>
<evidence type="ECO:0000256" key="8">
    <source>
        <dbReference type="PIRSR" id="PIRSR638964-1"/>
    </source>
</evidence>
<comment type="catalytic activity">
    <reaction evidence="1 10">
        <text>Hydrolysis of terminal non-reducing alpha-L-arabinofuranoside residues in alpha-L-arabinosides.</text>
        <dbReference type="EC" id="3.2.1.55"/>
    </reaction>
</comment>
<dbReference type="UniPathway" id="UPA00667"/>
<dbReference type="EMBL" id="CVMT01000001">
    <property type="protein sequence ID" value="CRG82887.1"/>
    <property type="molecule type" value="Genomic_DNA"/>
</dbReference>
<dbReference type="AlphaFoldDB" id="A0A0U1LIP7"/>